<dbReference type="Proteomes" id="UP000662760">
    <property type="component" value="Segment"/>
</dbReference>
<evidence type="ECO:0000313" key="2">
    <source>
        <dbReference type="Proteomes" id="UP000662760"/>
    </source>
</evidence>
<organism evidence="1 2">
    <name type="scientific">Salmonella phage vB_SalP_TR2</name>
    <dbReference type="NCBI Taxonomy" id="2812854"/>
    <lineage>
        <taxon>Viruses</taxon>
        <taxon>Duplodnaviria</taxon>
        <taxon>Heunggongvirae</taxon>
        <taxon>Uroviricota</taxon>
        <taxon>Caudoviricetes</taxon>
        <taxon>Schitoviridae</taxon>
        <taxon>Triduovirus</taxon>
        <taxon>Triduovirus Tr2</taxon>
    </lineage>
</organism>
<reference evidence="1" key="1">
    <citation type="submission" date="2021-01" db="EMBL/GenBank/DDBJ databases">
        <authorList>
            <person name="Shang Y."/>
        </authorList>
    </citation>
    <scope>NUCLEOTIDE SEQUENCE</scope>
</reference>
<evidence type="ECO:0000313" key="1">
    <source>
        <dbReference type="EMBL" id="QSJ04045.1"/>
    </source>
</evidence>
<name>A0A898KCB4_9CAUD</name>
<sequence>MAYEDINDILEDGNDYLPKQSGGVLVVSPFGEDIIGAKNVNELPFTIPVIPEPEPFPEVFLLDLFLWSGSQVIADGAWFNYFALPGITKQPNGTANLSIVGGNLLFPVRQKNTQVMFSVRISGTISGGAGTAREWRTQTRRTDGITIVGSDPSTKVQGLDITNRDAVLASYTLGPTDPFMVAGIQLGMNNISGQTITLTSISVRMMQTINPE</sequence>
<proteinExistence type="predicted"/>
<keyword evidence="2" id="KW-1185">Reference proteome</keyword>
<protein>
    <submittedName>
        <fullName evidence="1">Protease</fullName>
    </submittedName>
</protein>
<dbReference type="GO" id="GO:0006508">
    <property type="term" value="P:proteolysis"/>
    <property type="evidence" value="ECO:0007669"/>
    <property type="project" value="UniProtKB-KW"/>
</dbReference>
<dbReference type="GO" id="GO:0008233">
    <property type="term" value="F:peptidase activity"/>
    <property type="evidence" value="ECO:0007669"/>
    <property type="project" value="UniProtKB-KW"/>
</dbReference>
<dbReference type="KEGG" id="vg:65133683"/>
<dbReference type="RefSeq" id="YP_010115079.1">
    <property type="nucleotide sequence ID" value="NC_055921.1"/>
</dbReference>
<keyword evidence="1" id="KW-0645">Protease</keyword>
<keyword evidence="1" id="KW-0378">Hydrolase</keyword>
<accession>A0A898KCB4</accession>
<dbReference type="EMBL" id="MW544066">
    <property type="protein sequence ID" value="QSJ04045.1"/>
    <property type="molecule type" value="Genomic_DNA"/>
</dbReference>
<dbReference type="GeneID" id="65133683"/>